<accession>A0A261QX09</accession>
<keyword evidence="1" id="KW-0732">Signal</keyword>
<dbReference type="InterPro" id="IPR005184">
    <property type="entry name" value="DUF306_Meta_HslJ"/>
</dbReference>
<evidence type="ECO:0000313" key="3">
    <source>
        <dbReference type="EMBL" id="OZI17315.1"/>
    </source>
</evidence>
<dbReference type="RefSeq" id="WP_026638895.1">
    <property type="nucleotide sequence ID" value="NZ_NEVI01000019.1"/>
</dbReference>
<organism evidence="3 4">
    <name type="scientific">Bordetella genomosp. 7</name>
    <dbReference type="NCBI Taxonomy" id="1416805"/>
    <lineage>
        <taxon>Bacteria</taxon>
        <taxon>Pseudomonadati</taxon>
        <taxon>Pseudomonadota</taxon>
        <taxon>Betaproteobacteria</taxon>
        <taxon>Burkholderiales</taxon>
        <taxon>Alcaligenaceae</taxon>
        <taxon>Bordetella</taxon>
    </lineage>
</organism>
<reference evidence="4" key="1">
    <citation type="submission" date="2017-05" db="EMBL/GenBank/DDBJ databases">
        <title>Complete and WGS of Bordetella genogroups.</title>
        <authorList>
            <person name="Spilker T."/>
            <person name="Lipuma J."/>
        </authorList>
    </citation>
    <scope>NUCLEOTIDE SEQUENCE [LARGE SCALE GENOMIC DNA]</scope>
    <source>
        <strain evidence="4">AU18089</strain>
    </source>
</reference>
<keyword evidence="4" id="KW-1185">Reference proteome</keyword>
<dbReference type="OrthoDB" id="423130at2"/>
<dbReference type="PANTHER" id="PTHR35535:SF2">
    <property type="entry name" value="DUF306 DOMAIN-CONTAINING PROTEIN"/>
    <property type="match status" value="1"/>
</dbReference>
<dbReference type="InterPro" id="IPR038670">
    <property type="entry name" value="HslJ-like_sf"/>
</dbReference>
<name>A0A261QX09_9BORD</name>
<proteinExistence type="predicted"/>
<gene>
    <name evidence="3" type="ORF">CAL19_15535</name>
</gene>
<evidence type="ECO:0000313" key="4">
    <source>
        <dbReference type="Proteomes" id="UP000216947"/>
    </source>
</evidence>
<dbReference type="PANTHER" id="PTHR35535">
    <property type="entry name" value="HEAT SHOCK PROTEIN HSLJ"/>
    <property type="match status" value="1"/>
</dbReference>
<dbReference type="InterPro" id="IPR053147">
    <property type="entry name" value="Hsp_HslJ-like"/>
</dbReference>
<evidence type="ECO:0000259" key="2">
    <source>
        <dbReference type="Pfam" id="PF03724"/>
    </source>
</evidence>
<dbReference type="Gene3D" id="2.40.128.270">
    <property type="match status" value="1"/>
</dbReference>
<dbReference type="Proteomes" id="UP000216947">
    <property type="component" value="Unassembled WGS sequence"/>
</dbReference>
<dbReference type="AlphaFoldDB" id="A0A261QX09"/>
<comment type="caution">
    <text evidence="3">The sequence shown here is derived from an EMBL/GenBank/DDBJ whole genome shotgun (WGS) entry which is preliminary data.</text>
</comment>
<dbReference type="Pfam" id="PF03724">
    <property type="entry name" value="META"/>
    <property type="match status" value="1"/>
</dbReference>
<protein>
    <submittedName>
        <fullName evidence="3">META domain-containing protein</fullName>
    </submittedName>
</protein>
<feature type="domain" description="DUF306" evidence="2">
    <location>
        <begin position="45"/>
        <end position="164"/>
    </location>
</feature>
<feature type="chain" id="PRO_5013057073" evidence="1">
    <location>
        <begin position="30"/>
        <end position="175"/>
    </location>
</feature>
<sequence length="175" mass="18726">MPTSSIFRSLQLVALVGVLSGCASSTGQAVARGSAAAHAATSADSLAQTRWELTRWTAADGAVRPLPHGDGARPVELTFLAHDDQYRVQGYAGCNRYAGNYRLQDGKLTISAPAATRMACPTPELAQLERDYLNALAGIQTFTLDSGGAPRHLSFNVRDGEVLEFTRRQDPPTPR</sequence>
<feature type="signal peptide" evidence="1">
    <location>
        <begin position="1"/>
        <end position="29"/>
    </location>
</feature>
<evidence type="ECO:0000256" key="1">
    <source>
        <dbReference type="SAM" id="SignalP"/>
    </source>
</evidence>
<dbReference type="EMBL" id="NEVK01000007">
    <property type="protein sequence ID" value="OZI17315.1"/>
    <property type="molecule type" value="Genomic_DNA"/>
</dbReference>